<dbReference type="Pfam" id="PF00067">
    <property type="entry name" value="p450"/>
    <property type="match status" value="1"/>
</dbReference>
<proteinExistence type="inferred from homology"/>
<dbReference type="GO" id="GO:0020037">
    <property type="term" value="F:heme binding"/>
    <property type="evidence" value="ECO:0007669"/>
    <property type="project" value="InterPro"/>
</dbReference>
<accession>A0A1Y0I7B2</accession>
<dbReference type="GO" id="GO:0004497">
    <property type="term" value="F:monooxygenase activity"/>
    <property type="evidence" value="ECO:0007669"/>
    <property type="project" value="InterPro"/>
</dbReference>
<evidence type="ECO:0000256" key="2">
    <source>
        <dbReference type="ARBA" id="ARBA00010617"/>
    </source>
</evidence>
<dbReference type="GO" id="GO:0005506">
    <property type="term" value="F:iron ion binding"/>
    <property type="evidence" value="ECO:0007669"/>
    <property type="project" value="InterPro"/>
</dbReference>
<evidence type="ECO:0000313" key="3">
    <source>
        <dbReference type="EMBL" id="ARU56382.1"/>
    </source>
</evidence>
<sequence length="278" mass="31324">MPLTELSPHPVDLVSPGFTSNPYPAYKHLLGNEPFYYCADRRLYYVARHELVKTLFRDPRASSNRVAPMAAALPEPVREFASPVLKCLEKWVLFLDPPRHGQLRKIISPAFTSKVISNLEPKISGIANTLVKDMKHSGRCDLVADFAYPLPVMVIADMLGCPASDYKLIKVWSDHIADFLGSKTTLEKATNIRTSILQATQYFEDIVREQKRKPKENLLQNMIEFQGQEKSFSDDHLVANSIALLFAGHETTSNLISNAVYCLHQNPEYGRNAVHLSI</sequence>
<dbReference type="OrthoDB" id="4258484at2"/>
<keyword evidence="4" id="KW-1185">Reference proteome</keyword>
<dbReference type="PRINTS" id="PR00359">
    <property type="entry name" value="BP450"/>
</dbReference>
<protein>
    <submittedName>
        <fullName evidence="3">Cytochrome P450</fullName>
    </submittedName>
</protein>
<dbReference type="KEGG" id="ome:OLMES_2319"/>
<gene>
    <name evidence="3" type="ORF">OLMES_2319</name>
</gene>
<dbReference type="SUPFAM" id="SSF48264">
    <property type="entry name" value="Cytochrome P450"/>
    <property type="match status" value="1"/>
</dbReference>
<dbReference type="InterPro" id="IPR001128">
    <property type="entry name" value="Cyt_P450"/>
</dbReference>
<dbReference type="InterPro" id="IPR002397">
    <property type="entry name" value="Cyt_P450_B"/>
</dbReference>
<dbReference type="AlphaFoldDB" id="A0A1Y0I7B2"/>
<dbReference type="PANTHER" id="PTHR46696:SF1">
    <property type="entry name" value="CYTOCHROME P450 YJIB-RELATED"/>
    <property type="match status" value="1"/>
</dbReference>
<organism evidence="3 4">
    <name type="scientific">Oleiphilus messinensis</name>
    <dbReference type="NCBI Taxonomy" id="141451"/>
    <lineage>
        <taxon>Bacteria</taxon>
        <taxon>Pseudomonadati</taxon>
        <taxon>Pseudomonadota</taxon>
        <taxon>Gammaproteobacteria</taxon>
        <taxon>Oceanospirillales</taxon>
        <taxon>Oleiphilaceae</taxon>
        <taxon>Oleiphilus</taxon>
    </lineage>
</organism>
<dbReference type="PANTHER" id="PTHR46696">
    <property type="entry name" value="P450, PUTATIVE (EUROFUNG)-RELATED"/>
    <property type="match status" value="1"/>
</dbReference>
<dbReference type="Proteomes" id="UP000196027">
    <property type="component" value="Chromosome"/>
</dbReference>
<evidence type="ECO:0000313" key="4">
    <source>
        <dbReference type="Proteomes" id="UP000196027"/>
    </source>
</evidence>
<comment type="similarity">
    <text evidence="2">Belongs to the cytochrome P450 family.</text>
</comment>
<dbReference type="EMBL" id="CP021425">
    <property type="protein sequence ID" value="ARU56382.1"/>
    <property type="molecule type" value="Genomic_DNA"/>
</dbReference>
<dbReference type="InterPro" id="IPR036396">
    <property type="entry name" value="Cyt_P450_sf"/>
</dbReference>
<name>A0A1Y0I7B2_9GAMM</name>
<reference evidence="3 4" key="1">
    <citation type="submission" date="2017-05" db="EMBL/GenBank/DDBJ databases">
        <title>Genomic insights into alkan degradation activity of Oleiphilus messinensis.</title>
        <authorList>
            <person name="Kozyavkin S.A."/>
            <person name="Slesarev A.I."/>
            <person name="Golyshin P.N."/>
            <person name="Korzhenkov A."/>
            <person name="Golyshina O.N."/>
            <person name="Toshchakov S.V."/>
        </authorList>
    </citation>
    <scope>NUCLEOTIDE SEQUENCE [LARGE SCALE GENOMIC DNA]</scope>
    <source>
        <strain evidence="3 4">ME102</strain>
    </source>
</reference>
<dbReference type="RefSeq" id="WP_087461373.1">
    <property type="nucleotide sequence ID" value="NZ_CP021425.1"/>
</dbReference>
<evidence type="ECO:0000256" key="1">
    <source>
        <dbReference type="ARBA" id="ARBA00001971"/>
    </source>
</evidence>
<dbReference type="Gene3D" id="1.10.630.10">
    <property type="entry name" value="Cytochrome P450"/>
    <property type="match status" value="1"/>
</dbReference>
<dbReference type="GO" id="GO:0016705">
    <property type="term" value="F:oxidoreductase activity, acting on paired donors, with incorporation or reduction of molecular oxygen"/>
    <property type="evidence" value="ECO:0007669"/>
    <property type="project" value="InterPro"/>
</dbReference>
<comment type="cofactor">
    <cofactor evidence="1">
        <name>heme</name>
        <dbReference type="ChEBI" id="CHEBI:30413"/>
    </cofactor>
</comment>